<sequence length="398" mass="45849">MVELPVVLITEILSRLPVKSLLRFLCVCKPWYSIIKDPHFIKLHLKHSLENLTNQTLIIRDSYLYSLDFPALSFVTRIDHPLESDGRGTELLGSSNGLLCLSNGDDEGVNGTIFYNPATRTHHQLPVSDIEFPDTAFCCDRTVYGFGYDHVTDDYKLVRVIQFMGDDEFDSEVKVYGLKSGSWRRIRDFPRGFYLTYKRAWGFYVNGCLHWVVTRNPEYDGTKLIVALDIGSEEYKIVPQPRYSDGEFHMNVGVLKGCLYVLCNYVSVKTELWVMEEYGVRNSWTMLFSILQDGIIGCFEYVRPLGRYGSRVLVEKDGKHLIWFDSETQTIENVEVRGLPPLLDAEMLVESLVPLECRGKVKPKMKKNKSKRKQKKSRDKRDDDDMSGFLSKGFKLKL</sequence>
<dbReference type="Pfam" id="PF00646">
    <property type="entry name" value="F-box"/>
    <property type="match status" value="1"/>
</dbReference>
<evidence type="ECO:0000313" key="3">
    <source>
        <dbReference type="EMBL" id="KAK9740744.1"/>
    </source>
</evidence>
<dbReference type="InterPro" id="IPR006527">
    <property type="entry name" value="F-box-assoc_dom_typ1"/>
</dbReference>
<dbReference type="SUPFAM" id="SSF50965">
    <property type="entry name" value="Galactose oxidase, central domain"/>
    <property type="match status" value="1"/>
</dbReference>
<gene>
    <name evidence="3" type="ORF">RND81_03G057400</name>
</gene>
<feature type="compositionally biased region" description="Basic residues" evidence="1">
    <location>
        <begin position="360"/>
        <end position="378"/>
    </location>
</feature>
<dbReference type="SUPFAM" id="SSF81383">
    <property type="entry name" value="F-box domain"/>
    <property type="match status" value="1"/>
</dbReference>
<evidence type="ECO:0000313" key="4">
    <source>
        <dbReference type="Proteomes" id="UP001443914"/>
    </source>
</evidence>
<dbReference type="InterPro" id="IPR036047">
    <property type="entry name" value="F-box-like_dom_sf"/>
</dbReference>
<feature type="domain" description="F-box" evidence="2">
    <location>
        <begin position="1"/>
        <end position="43"/>
    </location>
</feature>
<reference evidence="3" key="1">
    <citation type="submission" date="2024-03" db="EMBL/GenBank/DDBJ databases">
        <title>WGS assembly of Saponaria officinalis var. Norfolk2.</title>
        <authorList>
            <person name="Jenkins J."/>
            <person name="Shu S."/>
            <person name="Grimwood J."/>
            <person name="Barry K."/>
            <person name="Goodstein D."/>
            <person name="Schmutz J."/>
            <person name="Leebens-Mack J."/>
            <person name="Osbourn A."/>
        </authorList>
    </citation>
    <scope>NUCLEOTIDE SEQUENCE [LARGE SCALE GENOMIC DNA]</scope>
    <source>
        <strain evidence="3">JIC</strain>
    </source>
</reference>
<keyword evidence="4" id="KW-1185">Reference proteome</keyword>
<dbReference type="EMBL" id="JBDFQZ010000003">
    <property type="protein sequence ID" value="KAK9740744.1"/>
    <property type="molecule type" value="Genomic_DNA"/>
</dbReference>
<dbReference type="InterPro" id="IPR011043">
    <property type="entry name" value="Gal_Oxase/kelch_b-propeller"/>
</dbReference>
<dbReference type="InterPro" id="IPR001810">
    <property type="entry name" value="F-box_dom"/>
</dbReference>
<dbReference type="SMART" id="SM00256">
    <property type="entry name" value="FBOX"/>
    <property type="match status" value="1"/>
</dbReference>
<feature type="region of interest" description="Disordered" evidence="1">
    <location>
        <begin position="360"/>
        <end position="398"/>
    </location>
</feature>
<protein>
    <recommendedName>
        <fullName evidence="2">F-box domain-containing protein</fullName>
    </recommendedName>
</protein>
<dbReference type="PANTHER" id="PTHR31672:SF13">
    <property type="entry name" value="F-BOX PROTEIN CPR30-LIKE"/>
    <property type="match status" value="1"/>
</dbReference>
<proteinExistence type="predicted"/>
<evidence type="ECO:0000256" key="1">
    <source>
        <dbReference type="SAM" id="MobiDB-lite"/>
    </source>
</evidence>
<dbReference type="Pfam" id="PF07734">
    <property type="entry name" value="FBA_1"/>
    <property type="match status" value="1"/>
</dbReference>
<dbReference type="CDD" id="cd22157">
    <property type="entry name" value="F-box_AtFBW1-like"/>
    <property type="match status" value="1"/>
</dbReference>
<dbReference type="InterPro" id="IPR017451">
    <property type="entry name" value="F-box-assoc_interact_dom"/>
</dbReference>
<dbReference type="PROSITE" id="PS50181">
    <property type="entry name" value="FBOX"/>
    <property type="match status" value="1"/>
</dbReference>
<organism evidence="3 4">
    <name type="scientific">Saponaria officinalis</name>
    <name type="common">Common soapwort</name>
    <name type="synonym">Lychnis saponaria</name>
    <dbReference type="NCBI Taxonomy" id="3572"/>
    <lineage>
        <taxon>Eukaryota</taxon>
        <taxon>Viridiplantae</taxon>
        <taxon>Streptophyta</taxon>
        <taxon>Embryophyta</taxon>
        <taxon>Tracheophyta</taxon>
        <taxon>Spermatophyta</taxon>
        <taxon>Magnoliopsida</taxon>
        <taxon>eudicotyledons</taxon>
        <taxon>Gunneridae</taxon>
        <taxon>Pentapetalae</taxon>
        <taxon>Caryophyllales</taxon>
        <taxon>Caryophyllaceae</taxon>
        <taxon>Caryophylleae</taxon>
        <taxon>Saponaria</taxon>
    </lineage>
</organism>
<dbReference type="NCBIfam" id="TIGR01640">
    <property type="entry name" value="F_box_assoc_1"/>
    <property type="match status" value="1"/>
</dbReference>
<dbReference type="AlphaFoldDB" id="A0AAW1M5U7"/>
<dbReference type="PANTHER" id="PTHR31672">
    <property type="entry name" value="BNACNNG10540D PROTEIN"/>
    <property type="match status" value="1"/>
</dbReference>
<dbReference type="Gene3D" id="1.20.1280.50">
    <property type="match status" value="1"/>
</dbReference>
<comment type="caution">
    <text evidence="3">The sequence shown here is derived from an EMBL/GenBank/DDBJ whole genome shotgun (WGS) entry which is preliminary data.</text>
</comment>
<dbReference type="Proteomes" id="UP001443914">
    <property type="component" value="Unassembled WGS sequence"/>
</dbReference>
<name>A0AAW1M5U7_SAPOF</name>
<dbReference type="InterPro" id="IPR050796">
    <property type="entry name" value="SCF_F-box_component"/>
</dbReference>
<evidence type="ECO:0000259" key="2">
    <source>
        <dbReference type="PROSITE" id="PS50181"/>
    </source>
</evidence>
<accession>A0AAW1M5U7</accession>